<keyword evidence="3" id="KW-0813">Transport</keyword>
<evidence type="ECO:0000256" key="2">
    <source>
        <dbReference type="ARBA" id="ARBA00006498"/>
    </source>
</evidence>
<evidence type="ECO:0000313" key="17">
    <source>
        <dbReference type="Proteomes" id="UP000553632"/>
    </source>
</evidence>
<keyword evidence="9" id="KW-1015">Disulfide bond</keyword>
<keyword evidence="6" id="KW-0249">Electron transport</keyword>
<protein>
    <recommendedName>
        <fullName evidence="10">Ubiquinol-cytochrome C reductase hinge domain-containing protein</fullName>
    </recommendedName>
</protein>
<dbReference type="Proteomes" id="UP000541610">
    <property type="component" value="Unassembled WGS sequence"/>
</dbReference>
<evidence type="ECO:0000313" key="18">
    <source>
        <dbReference type="Proteomes" id="UP000572268"/>
    </source>
</evidence>
<gene>
    <name evidence="12" type="ORF">FOL46_002705</name>
    <name evidence="14" type="ORF">FOZ60_008738</name>
    <name evidence="11" type="ORF">FOZ61_000065</name>
    <name evidence="15" type="ORF">FOZ62_014860</name>
    <name evidence="13" type="ORF">FOZ63_030011</name>
</gene>
<comment type="similarity">
    <text evidence="2">Belongs to the UQCRH/QCR6 family.</text>
</comment>
<keyword evidence="7" id="KW-0496">Mitochondrion</keyword>
<dbReference type="PANTHER" id="PTHR15336:SF0">
    <property type="entry name" value="CYTOCHROME B-C1 COMPLEX SUBUNIT 6, MITOCHONDRIAL"/>
    <property type="match status" value="1"/>
</dbReference>
<dbReference type="EMBL" id="JABANO010039411">
    <property type="protein sequence ID" value="KAF4693129.1"/>
    <property type="molecule type" value="Genomic_DNA"/>
</dbReference>
<dbReference type="Proteomes" id="UP000570595">
    <property type="component" value="Unassembled WGS sequence"/>
</dbReference>
<evidence type="ECO:0000313" key="15">
    <source>
        <dbReference type="EMBL" id="KAF4722418.1"/>
    </source>
</evidence>
<name>A0A7J6MU45_PEROL</name>
<dbReference type="EMBL" id="JABANM010020694">
    <property type="protein sequence ID" value="KAF4722418.1"/>
    <property type="molecule type" value="Genomic_DNA"/>
</dbReference>
<keyword evidence="4" id="KW-0679">Respiratory chain</keyword>
<dbReference type="InterPro" id="IPR003422">
    <property type="entry name" value="Cyt_b-c1_6"/>
</dbReference>
<evidence type="ECO:0000256" key="8">
    <source>
        <dbReference type="ARBA" id="ARBA00023136"/>
    </source>
</evidence>
<evidence type="ECO:0000313" key="11">
    <source>
        <dbReference type="EMBL" id="KAF4671443.1"/>
    </source>
</evidence>
<keyword evidence="17" id="KW-1185">Reference proteome</keyword>
<comment type="subcellular location">
    <subcellularLocation>
        <location evidence="1">Mitochondrion inner membrane</location>
        <topology evidence="1">Peripheral membrane protein</topology>
        <orientation evidence="1">Intermembrane side</orientation>
    </subcellularLocation>
</comment>
<proteinExistence type="inferred from homology"/>
<dbReference type="PANTHER" id="PTHR15336">
    <property type="entry name" value="UBIQUINOL-CYTOCHROME C REDUCTASE COMPLEX 7.8 KDA PROTEIN"/>
    <property type="match status" value="1"/>
</dbReference>
<evidence type="ECO:0000256" key="1">
    <source>
        <dbReference type="ARBA" id="ARBA00004137"/>
    </source>
</evidence>
<accession>A0A7J6MU45</accession>
<evidence type="ECO:0000256" key="5">
    <source>
        <dbReference type="ARBA" id="ARBA00022792"/>
    </source>
</evidence>
<evidence type="ECO:0000313" key="13">
    <source>
        <dbReference type="EMBL" id="KAF4693129.1"/>
    </source>
</evidence>
<evidence type="ECO:0000313" key="14">
    <source>
        <dbReference type="EMBL" id="KAF4694258.1"/>
    </source>
</evidence>
<evidence type="ECO:0000313" key="16">
    <source>
        <dbReference type="Proteomes" id="UP000541610"/>
    </source>
</evidence>
<evidence type="ECO:0000256" key="4">
    <source>
        <dbReference type="ARBA" id="ARBA00022660"/>
    </source>
</evidence>
<evidence type="ECO:0000256" key="9">
    <source>
        <dbReference type="ARBA" id="ARBA00023157"/>
    </source>
</evidence>
<dbReference type="InterPro" id="IPR036811">
    <property type="entry name" value="Ubol_cytC_Rdtase_hinge_dom_sf"/>
</dbReference>
<comment type="caution">
    <text evidence="12">The sequence shown here is derived from an EMBL/GenBank/DDBJ whole genome shotgun (WGS) entry which is preliminary data.</text>
</comment>
<evidence type="ECO:0000256" key="7">
    <source>
        <dbReference type="ARBA" id="ARBA00023128"/>
    </source>
</evidence>
<dbReference type="InterPro" id="IPR023184">
    <property type="entry name" value="Ubol_cytC_Rdtase_hinge_dom"/>
</dbReference>
<dbReference type="Proteomes" id="UP000553632">
    <property type="component" value="Unassembled WGS sequence"/>
</dbReference>
<dbReference type="AlphaFoldDB" id="A0A7J6MU45"/>
<dbReference type="GO" id="GO:0006122">
    <property type="term" value="P:mitochondrial electron transport, ubiquinol to cytochrome c"/>
    <property type="evidence" value="ECO:0007669"/>
    <property type="project" value="InterPro"/>
</dbReference>
<feature type="domain" description="Ubiquinol-cytochrome C reductase hinge" evidence="10">
    <location>
        <begin position="32"/>
        <end position="93"/>
    </location>
</feature>
<sequence>MARAYCGRFAFMLDYPKSYHPPRKNEDGDFVDPRTDMLPKCAAECSEWLTEYNACVQRIKMRTDGRGNCQGQYEEFAMCQDHCIAHELFHYLK</sequence>
<evidence type="ECO:0000259" key="10">
    <source>
        <dbReference type="Pfam" id="PF02320"/>
    </source>
</evidence>
<reference evidence="16 17" key="1">
    <citation type="submission" date="2020-04" db="EMBL/GenBank/DDBJ databases">
        <title>Perkinsus olseni comparative genomics.</title>
        <authorList>
            <person name="Bogema D.R."/>
        </authorList>
    </citation>
    <scope>NUCLEOTIDE SEQUENCE [LARGE SCALE GENOMIC DNA]</scope>
    <source>
        <strain evidence="14">00978-12</strain>
        <strain evidence="11">ATCC PRA-179</strain>
        <strain evidence="15">ATCC PRA-205</strain>
        <strain evidence="13 17">ATCC PRA-207</strain>
        <strain evidence="12">ATCC PRA-31</strain>
    </source>
</reference>
<evidence type="ECO:0000256" key="6">
    <source>
        <dbReference type="ARBA" id="ARBA00022982"/>
    </source>
</evidence>
<evidence type="ECO:0000313" key="12">
    <source>
        <dbReference type="EMBL" id="KAF4675118.1"/>
    </source>
</evidence>
<dbReference type="Proteomes" id="UP000572268">
    <property type="component" value="Unassembled WGS sequence"/>
</dbReference>
<dbReference type="EMBL" id="JABAHT010000001">
    <property type="protein sequence ID" value="KAF4671443.1"/>
    <property type="molecule type" value="Genomic_DNA"/>
</dbReference>
<dbReference type="OMA" id="AKPEMKG"/>
<dbReference type="EMBL" id="JABANP010000035">
    <property type="protein sequence ID" value="KAF4694258.1"/>
    <property type="molecule type" value="Genomic_DNA"/>
</dbReference>
<dbReference type="Pfam" id="PF02320">
    <property type="entry name" value="UCR_hinge"/>
    <property type="match status" value="1"/>
</dbReference>
<dbReference type="SUPFAM" id="SSF81531">
    <property type="entry name" value="Non-heme 11 kDa protein of cytochrome bc1 complex (Ubiquinol-cytochrome c reductase)"/>
    <property type="match status" value="1"/>
</dbReference>
<keyword evidence="5" id="KW-0999">Mitochondrion inner membrane</keyword>
<dbReference type="GO" id="GO:0005743">
    <property type="term" value="C:mitochondrial inner membrane"/>
    <property type="evidence" value="ECO:0007669"/>
    <property type="project" value="UniProtKB-SubCell"/>
</dbReference>
<dbReference type="OrthoDB" id="405848at2759"/>
<dbReference type="FunFam" id="1.10.287.20:FF:000001">
    <property type="entry name" value="Cytochrome b-c1 complex subunit 6"/>
    <property type="match status" value="1"/>
</dbReference>
<keyword evidence="8" id="KW-0472">Membrane</keyword>
<organism evidence="12 18">
    <name type="scientific">Perkinsus olseni</name>
    <name type="common">Perkinsus atlanticus</name>
    <dbReference type="NCBI Taxonomy" id="32597"/>
    <lineage>
        <taxon>Eukaryota</taxon>
        <taxon>Sar</taxon>
        <taxon>Alveolata</taxon>
        <taxon>Perkinsozoa</taxon>
        <taxon>Perkinsea</taxon>
        <taxon>Perkinsida</taxon>
        <taxon>Perkinsidae</taxon>
        <taxon>Perkinsus</taxon>
    </lineage>
</organism>
<evidence type="ECO:0000256" key="3">
    <source>
        <dbReference type="ARBA" id="ARBA00022448"/>
    </source>
</evidence>
<dbReference type="Proteomes" id="UP000574390">
    <property type="component" value="Unassembled WGS sequence"/>
</dbReference>
<dbReference type="EMBL" id="JABANN010000019">
    <property type="protein sequence ID" value="KAF4675118.1"/>
    <property type="molecule type" value="Genomic_DNA"/>
</dbReference>
<dbReference type="Gene3D" id="1.10.287.20">
    <property type="entry name" value="Ubiquinol-cytochrome C reductase hinge domain"/>
    <property type="match status" value="1"/>
</dbReference>